<dbReference type="Proteomes" id="UP000095192">
    <property type="component" value="Unassembled WGS sequence"/>
</dbReference>
<dbReference type="EMBL" id="JROU02001341">
    <property type="protein sequence ID" value="OEH76734.1"/>
    <property type="molecule type" value="Genomic_DNA"/>
</dbReference>
<keyword evidence="2" id="KW-1185">Reference proteome</keyword>
<gene>
    <name evidence="1" type="ORF">cyc_07848</name>
</gene>
<protein>
    <submittedName>
        <fullName evidence="1">Uncharacterized protein</fullName>
    </submittedName>
</protein>
<sequence>MLQLLMQLDRSSSNNRVLWECYAAVAPTLLLLVQPQLLERDLTAASFRQLPPEQKMAYRIRDLLSSLLHWQQHAAYERQRPAFRRPGVVLPPSAVPTAAAAAQRRGQEWQQLLLSPASLASACGILAARAWFWLMDSLQEGSEASAVAAAAAEASPTLPQSASARLAAAAGAEPRSWIEAPAAVAVFLGAPLLSDTGLSAAAAAASTLGGPVAAVEGGQ</sequence>
<dbReference type="VEuPathDB" id="ToxoDB:LOC113147427"/>
<dbReference type="InParanoid" id="A0A1D3CZV5"/>
<accession>A0A1D3CZV5</accession>
<proteinExistence type="predicted"/>
<comment type="caution">
    <text evidence="1">The sequence shown here is derived from an EMBL/GenBank/DDBJ whole genome shotgun (WGS) entry which is preliminary data.</text>
</comment>
<evidence type="ECO:0000313" key="1">
    <source>
        <dbReference type="EMBL" id="OEH76734.1"/>
    </source>
</evidence>
<reference evidence="1 2" key="1">
    <citation type="journal article" date="2016" name="BMC Genomics">
        <title>Comparative genomics reveals Cyclospora cayetanensis possesses coccidia-like metabolism and invasion components but unique surface antigens.</title>
        <authorList>
            <person name="Liu S."/>
            <person name="Wang L."/>
            <person name="Zheng H."/>
            <person name="Xu Z."/>
            <person name="Roellig D.M."/>
            <person name="Li N."/>
            <person name="Frace M.A."/>
            <person name="Tang K."/>
            <person name="Arrowood M.J."/>
            <person name="Moss D.M."/>
            <person name="Zhang L."/>
            <person name="Feng Y."/>
            <person name="Xiao L."/>
        </authorList>
    </citation>
    <scope>NUCLEOTIDE SEQUENCE [LARGE SCALE GENOMIC DNA]</scope>
    <source>
        <strain evidence="1 2">CHN_HEN01</strain>
    </source>
</reference>
<dbReference type="AlphaFoldDB" id="A0A1D3CZV5"/>
<evidence type="ECO:0000313" key="2">
    <source>
        <dbReference type="Proteomes" id="UP000095192"/>
    </source>
</evidence>
<dbReference type="VEuPathDB" id="ToxoDB:cyc_07848"/>
<name>A0A1D3CZV5_9EIME</name>
<organism evidence="1 2">
    <name type="scientific">Cyclospora cayetanensis</name>
    <dbReference type="NCBI Taxonomy" id="88456"/>
    <lineage>
        <taxon>Eukaryota</taxon>
        <taxon>Sar</taxon>
        <taxon>Alveolata</taxon>
        <taxon>Apicomplexa</taxon>
        <taxon>Conoidasida</taxon>
        <taxon>Coccidia</taxon>
        <taxon>Eucoccidiorida</taxon>
        <taxon>Eimeriorina</taxon>
        <taxon>Eimeriidae</taxon>
        <taxon>Cyclospora</taxon>
    </lineage>
</organism>